<sequence>MLKLKQLTSSRSAVALSSRLLFTQEDKMFLPANIPTRFTSNRFLDFYQLGNKDAIEKERARLAVKMK</sequence>
<dbReference type="AlphaFoldDB" id="A0AA35ZD34"/>
<dbReference type="Proteomes" id="UP001177003">
    <property type="component" value="Chromosome 6"/>
</dbReference>
<evidence type="ECO:0000313" key="2">
    <source>
        <dbReference type="Proteomes" id="UP001177003"/>
    </source>
</evidence>
<accession>A0AA35ZD34</accession>
<reference evidence="1" key="1">
    <citation type="submission" date="2023-04" db="EMBL/GenBank/DDBJ databases">
        <authorList>
            <person name="Vijverberg K."/>
            <person name="Xiong W."/>
            <person name="Schranz E."/>
        </authorList>
    </citation>
    <scope>NUCLEOTIDE SEQUENCE</scope>
</reference>
<gene>
    <name evidence="1" type="ORF">LSALG_LOCUS29183</name>
</gene>
<name>A0AA35ZD34_LACSI</name>
<evidence type="ECO:0000313" key="1">
    <source>
        <dbReference type="EMBL" id="CAI9289968.1"/>
    </source>
</evidence>
<dbReference type="EMBL" id="OX465082">
    <property type="protein sequence ID" value="CAI9289968.1"/>
    <property type="molecule type" value="Genomic_DNA"/>
</dbReference>
<protein>
    <submittedName>
        <fullName evidence="1">Uncharacterized protein</fullName>
    </submittedName>
</protein>
<proteinExistence type="predicted"/>
<organism evidence="1 2">
    <name type="scientific">Lactuca saligna</name>
    <name type="common">Willowleaf lettuce</name>
    <dbReference type="NCBI Taxonomy" id="75948"/>
    <lineage>
        <taxon>Eukaryota</taxon>
        <taxon>Viridiplantae</taxon>
        <taxon>Streptophyta</taxon>
        <taxon>Embryophyta</taxon>
        <taxon>Tracheophyta</taxon>
        <taxon>Spermatophyta</taxon>
        <taxon>Magnoliopsida</taxon>
        <taxon>eudicotyledons</taxon>
        <taxon>Gunneridae</taxon>
        <taxon>Pentapetalae</taxon>
        <taxon>asterids</taxon>
        <taxon>campanulids</taxon>
        <taxon>Asterales</taxon>
        <taxon>Asteraceae</taxon>
        <taxon>Cichorioideae</taxon>
        <taxon>Cichorieae</taxon>
        <taxon>Lactucinae</taxon>
        <taxon>Lactuca</taxon>
    </lineage>
</organism>
<keyword evidence="2" id="KW-1185">Reference proteome</keyword>